<keyword evidence="3" id="KW-1185">Reference proteome</keyword>
<evidence type="ECO:0000256" key="1">
    <source>
        <dbReference type="SAM" id="Coils"/>
    </source>
</evidence>
<organism evidence="2 3">
    <name type="scientific">Porites lobata</name>
    <dbReference type="NCBI Taxonomy" id="104759"/>
    <lineage>
        <taxon>Eukaryota</taxon>
        <taxon>Metazoa</taxon>
        <taxon>Cnidaria</taxon>
        <taxon>Anthozoa</taxon>
        <taxon>Hexacorallia</taxon>
        <taxon>Scleractinia</taxon>
        <taxon>Fungiina</taxon>
        <taxon>Poritidae</taxon>
        <taxon>Porites</taxon>
    </lineage>
</organism>
<reference evidence="2 3" key="1">
    <citation type="submission" date="2022-05" db="EMBL/GenBank/DDBJ databases">
        <authorList>
            <consortium name="Genoscope - CEA"/>
            <person name="William W."/>
        </authorList>
    </citation>
    <scope>NUCLEOTIDE SEQUENCE [LARGE SCALE GENOMIC DNA]</scope>
</reference>
<gene>
    <name evidence="2" type="ORF">PLOB_00039680</name>
</gene>
<protein>
    <submittedName>
        <fullName evidence="2">Uncharacterized protein</fullName>
    </submittedName>
</protein>
<keyword evidence="1" id="KW-0175">Coiled coil</keyword>
<feature type="coiled-coil region" evidence="1">
    <location>
        <begin position="20"/>
        <end position="71"/>
    </location>
</feature>
<evidence type="ECO:0000313" key="3">
    <source>
        <dbReference type="Proteomes" id="UP001159405"/>
    </source>
</evidence>
<feature type="coiled-coil region" evidence="1">
    <location>
        <begin position="160"/>
        <end position="187"/>
    </location>
</feature>
<proteinExistence type="predicted"/>
<evidence type="ECO:0000313" key="2">
    <source>
        <dbReference type="EMBL" id="CAH3038164.1"/>
    </source>
</evidence>
<accession>A0ABN8MY40</accession>
<sequence>METPIYVNGTSSFSGKSVSLKRVLNHKQELQKEISDLEKLQKTLLQQRQDLEFLNESIKKWAHDFDKIERNSQGVPFVRNVKEICFQIETHLNDIHGDFYFRMQNLVTADVPCFQQVYEALEFTDGFVFFIGMSKEGINENKELTTRIEKLSITSINKNTKLFKSQIRELEKQYDTMQQQLEDLHFILDVVLKWDEDFKKVVRFSQGVPHTRNTKEICANIKTAMIPSSEFDRTVQILVKEGVPCFKRATSLLEKLKSRLDERSPNAKFSEEIRQLLGELIGTLSTIMNFFYDQES</sequence>
<name>A0ABN8MY40_9CNID</name>
<comment type="caution">
    <text evidence="2">The sequence shown here is derived from an EMBL/GenBank/DDBJ whole genome shotgun (WGS) entry which is preliminary data.</text>
</comment>
<dbReference type="Proteomes" id="UP001159405">
    <property type="component" value="Unassembled WGS sequence"/>
</dbReference>
<dbReference type="EMBL" id="CALNXK010000006">
    <property type="protein sequence ID" value="CAH3038164.1"/>
    <property type="molecule type" value="Genomic_DNA"/>
</dbReference>